<evidence type="ECO:0000313" key="8">
    <source>
        <dbReference type="Proteomes" id="UP000618591"/>
    </source>
</evidence>
<keyword evidence="3 5" id="KW-1133">Transmembrane helix</keyword>
<evidence type="ECO:0000256" key="5">
    <source>
        <dbReference type="SAM" id="Phobius"/>
    </source>
</evidence>
<comment type="subcellular location">
    <subcellularLocation>
        <location evidence="1">Membrane</location>
        <topology evidence="1">Multi-pass membrane protein</topology>
    </subcellularLocation>
</comment>
<evidence type="ECO:0000256" key="3">
    <source>
        <dbReference type="ARBA" id="ARBA00022989"/>
    </source>
</evidence>
<dbReference type="InterPro" id="IPR012340">
    <property type="entry name" value="NA-bd_OB-fold"/>
</dbReference>
<dbReference type="InterPro" id="IPR052165">
    <property type="entry name" value="Membrane_assoc_protease"/>
</dbReference>
<feature type="transmembrane region" description="Helical" evidence="5">
    <location>
        <begin position="31"/>
        <end position="49"/>
    </location>
</feature>
<gene>
    <name evidence="7" type="ORF">GCM10011395_24210</name>
</gene>
<feature type="transmembrane region" description="Helical" evidence="5">
    <location>
        <begin position="6"/>
        <end position="24"/>
    </location>
</feature>
<sequence>MSAFGIDWSIGALWLATALVLLMAEMVLPGFFLIFLGVGAAATGLIALLLPGLPILLQAVIFAILTGGAVALGWRWYRGSKHASADPLLNDRAARLIGKRVEVCDAIIGGEGRVTVGDGAWSATGPDAGVGTIVRIIGANGSVLRVEPA</sequence>
<accession>A0ABQ1GZG2</accession>
<reference evidence="8" key="1">
    <citation type="journal article" date="2019" name="Int. J. Syst. Evol. Microbiol.">
        <title>The Global Catalogue of Microorganisms (GCM) 10K type strain sequencing project: providing services to taxonomists for standard genome sequencing and annotation.</title>
        <authorList>
            <consortium name="The Broad Institute Genomics Platform"/>
            <consortium name="The Broad Institute Genome Sequencing Center for Infectious Disease"/>
            <person name="Wu L."/>
            <person name="Ma J."/>
        </authorList>
    </citation>
    <scope>NUCLEOTIDE SEQUENCE [LARGE SCALE GENOMIC DNA]</scope>
    <source>
        <strain evidence="8">CGMCC 1.10106</strain>
    </source>
</reference>
<evidence type="ECO:0000259" key="6">
    <source>
        <dbReference type="Pfam" id="PF01957"/>
    </source>
</evidence>
<proteinExistence type="predicted"/>
<feature type="domain" description="NfeD-like C-terminal" evidence="6">
    <location>
        <begin position="94"/>
        <end position="148"/>
    </location>
</feature>
<organism evidence="7 8">
    <name type="scientific">Sphingomonas psychrolutea</name>
    <dbReference type="NCBI Taxonomy" id="1259676"/>
    <lineage>
        <taxon>Bacteria</taxon>
        <taxon>Pseudomonadati</taxon>
        <taxon>Pseudomonadota</taxon>
        <taxon>Alphaproteobacteria</taxon>
        <taxon>Sphingomonadales</taxon>
        <taxon>Sphingomonadaceae</taxon>
        <taxon>Sphingomonas</taxon>
    </lineage>
</organism>
<protein>
    <recommendedName>
        <fullName evidence="6">NfeD-like C-terminal domain-containing protein</fullName>
    </recommendedName>
</protein>
<evidence type="ECO:0000256" key="1">
    <source>
        <dbReference type="ARBA" id="ARBA00004141"/>
    </source>
</evidence>
<evidence type="ECO:0000256" key="2">
    <source>
        <dbReference type="ARBA" id="ARBA00022692"/>
    </source>
</evidence>
<dbReference type="Proteomes" id="UP000618591">
    <property type="component" value="Unassembled WGS sequence"/>
</dbReference>
<dbReference type="PANTHER" id="PTHR33507:SF3">
    <property type="entry name" value="INNER MEMBRANE PROTEIN YBBJ"/>
    <property type="match status" value="1"/>
</dbReference>
<dbReference type="EMBL" id="BMDW01000014">
    <property type="protein sequence ID" value="GGA52999.1"/>
    <property type="molecule type" value="Genomic_DNA"/>
</dbReference>
<comment type="caution">
    <text evidence="7">The sequence shown here is derived from an EMBL/GenBank/DDBJ whole genome shotgun (WGS) entry which is preliminary data.</text>
</comment>
<dbReference type="Pfam" id="PF01957">
    <property type="entry name" value="NfeD"/>
    <property type="match status" value="1"/>
</dbReference>
<dbReference type="PANTHER" id="PTHR33507">
    <property type="entry name" value="INNER MEMBRANE PROTEIN YBBJ"/>
    <property type="match status" value="1"/>
</dbReference>
<dbReference type="RefSeq" id="WP_188447818.1">
    <property type="nucleotide sequence ID" value="NZ_BMDW01000014.1"/>
</dbReference>
<keyword evidence="8" id="KW-1185">Reference proteome</keyword>
<dbReference type="Gene3D" id="2.40.50.140">
    <property type="entry name" value="Nucleic acid-binding proteins"/>
    <property type="match status" value="1"/>
</dbReference>
<evidence type="ECO:0000256" key="4">
    <source>
        <dbReference type="ARBA" id="ARBA00023136"/>
    </source>
</evidence>
<keyword evidence="2 5" id="KW-0812">Transmembrane</keyword>
<name>A0ABQ1GZG2_9SPHN</name>
<keyword evidence="4 5" id="KW-0472">Membrane</keyword>
<dbReference type="InterPro" id="IPR002810">
    <property type="entry name" value="NfeD-like_C"/>
</dbReference>
<evidence type="ECO:0000313" key="7">
    <source>
        <dbReference type="EMBL" id="GGA52999.1"/>
    </source>
</evidence>
<feature type="transmembrane region" description="Helical" evidence="5">
    <location>
        <begin position="55"/>
        <end position="74"/>
    </location>
</feature>